<proteinExistence type="predicted"/>
<organism evidence="2">
    <name type="scientific">Tetraodon nigroviridis</name>
    <name type="common">Spotted green pufferfish</name>
    <name type="synonym">Chelonodon nigroviridis</name>
    <dbReference type="NCBI Taxonomy" id="99883"/>
    <lineage>
        <taxon>Eukaryota</taxon>
        <taxon>Metazoa</taxon>
        <taxon>Chordata</taxon>
        <taxon>Craniata</taxon>
        <taxon>Vertebrata</taxon>
        <taxon>Euteleostomi</taxon>
        <taxon>Actinopterygii</taxon>
        <taxon>Neopterygii</taxon>
        <taxon>Teleostei</taxon>
        <taxon>Neoteleostei</taxon>
        <taxon>Acanthomorphata</taxon>
        <taxon>Eupercaria</taxon>
        <taxon>Tetraodontiformes</taxon>
        <taxon>Tetradontoidea</taxon>
        <taxon>Tetraodontidae</taxon>
        <taxon>Tetraodon</taxon>
    </lineage>
</organism>
<dbReference type="GO" id="GO:0005230">
    <property type="term" value="F:extracellular ligand-gated monoatomic ion channel activity"/>
    <property type="evidence" value="ECO:0007669"/>
    <property type="project" value="InterPro"/>
</dbReference>
<dbReference type="SUPFAM" id="SSF63712">
    <property type="entry name" value="Nicotinic receptor ligand binding domain-like"/>
    <property type="match status" value="1"/>
</dbReference>
<dbReference type="Pfam" id="PF02931">
    <property type="entry name" value="Neur_chan_LBD"/>
    <property type="match status" value="1"/>
</dbReference>
<dbReference type="InterPro" id="IPR006202">
    <property type="entry name" value="Neur_chan_lig-bd"/>
</dbReference>
<reference evidence="2" key="1">
    <citation type="journal article" date="2004" name="Nature">
        <title>Genome duplication in the teleost fish Tetraodon nigroviridis reveals the early vertebrate proto-karyotype.</title>
        <authorList>
            <person name="Jaillon O."/>
            <person name="Aury J.-M."/>
            <person name="Brunet F."/>
            <person name="Petit J.-L."/>
            <person name="Stange-Thomann N."/>
            <person name="Mauceli E."/>
            <person name="Bouneau L."/>
            <person name="Fischer C."/>
            <person name="Ozouf-Costaz C."/>
            <person name="Bernot A."/>
            <person name="Nicaud S."/>
            <person name="Jaffe D."/>
            <person name="Fisher S."/>
            <person name="Lutfalla G."/>
            <person name="Dossat C."/>
            <person name="Segurens B."/>
            <person name="Dasilva C."/>
            <person name="Salanoubat M."/>
            <person name="Levy M."/>
            <person name="Boudet N."/>
            <person name="Castellano S."/>
            <person name="Anthouard V."/>
            <person name="Jubin C."/>
            <person name="Castelli V."/>
            <person name="Katinka M."/>
            <person name="Vacherie B."/>
            <person name="Biemont C."/>
            <person name="Skalli Z."/>
            <person name="Cattolico L."/>
            <person name="Poulain J."/>
            <person name="De Berardinis V."/>
            <person name="Cruaud C."/>
            <person name="Duprat S."/>
            <person name="Brottier P."/>
            <person name="Coutanceau J.-P."/>
            <person name="Gouzy J."/>
            <person name="Parra G."/>
            <person name="Lardier G."/>
            <person name="Chapple C."/>
            <person name="McKernan K.J."/>
            <person name="McEwan P."/>
            <person name="Bosak S."/>
            <person name="Kellis M."/>
            <person name="Volff J.-N."/>
            <person name="Guigo R."/>
            <person name="Zody M.C."/>
            <person name="Mesirov J."/>
            <person name="Lindblad-Toh K."/>
            <person name="Birren B."/>
            <person name="Nusbaum C."/>
            <person name="Kahn D."/>
            <person name="Robinson-Rechavi M."/>
            <person name="Laudet V."/>
            <person name="Schachter V."/>
            <person name="Quetier F."/>
            <person name="Saurin W."/>
            <person name="Scarpelli C."/>
            <person name="Wincker P."/>
            <person name="Lander E.S."/>
            <person name="Weissenbach J."/>
            <person name="Roest Crollius H."/>
        </authorList>
    </citation>
    <scope>NUCLEOTIDE SEQUENCE [LARGE SCALE GENOMIC DNA]</scope>
</reference>
<feature type="domain" description="Neurotransmitter-gated ion-channel ligand-binding" evidence="1">
    <location>
        <begin position="25"/>
        <end position="62"/>
    </location>
</feature>
<dbReference type="InterPro" id="IPR036734">
    <property type="entry name" value="Neur_chan_lig-bd_sf"/>
</dbReference>
<accession>Q4TIW1</accession>
<dbReference type="GO" id="GO:0016020">
    <property type="term" value="C:membrane"/>
    <property type="evidence" value="ECO:0007669"/>
    <property type="project" value="InterPro"/>
</dbReference>
<feature type="non-terminal residue" evidence="2">
    <location>
        <position position="1"/>
    </location>
</feature>
<gene>
    <name evidence="2" type="ORF">GSTENG00036695001</name>
</gene>
<sequence>DEKNQVLMTNAWLQLIFSSCKCELVFPSQHWTDIYLTWNPENYPGVQNLRFPSDQVWTPDILSTTGQNCSLFHGTCDWGQLAISCSVSGIFRSQVHHVRHFSAGRLIESLVRCLSCSAEI</sequence>
<dbReference type="OrthoDB" id="5975154at2759"/>
<reference evidence="2" key="2">
    <citation type="submission" date="2004-02" db="EMBL/GenBank/DDBJ databases">
        <authorList>
            <consortium name="Genoscope"/>
            <consortium name="Whitehead Institute Centre for Genome Research"/>
        </authorList>
    </citation>
    <scope>NUCLEOTIDE SEQUENCE</scope>
</reference>
<dbReference type="Gene3D" id="2.70.170.10">
    <property type="entry name" value="Neurotransmitter-gated ion-channel ligand-binding domain"/>
    <property type="match status" value="1"/>
</dbReference>
<name>Q4TIW1_TETNG</name>
<dbReference type="AlphaFoldDB" id="Q4TIW1"/>
<protein>
    <submittedName>
        <fullName evidence="2">(spotted green pufferfish) hypothetical protein</fullName>
    </submittedName>
</protein>
<dbReference type="EMBL" id="CAAE01001615">
    <property type="protein sequence ID" value="CAF87171.1"/>
    <property type="molecule type" value="Genomic_DNA"/>
</dbReference>
<comment type="caution">
    <text evidence="2">The sequence shown here is derived from an EMBL/GenBank/DDBJ whole genome shotgun (WGS) entry which is preliminary data.</text>
</comment>
<dbReference type="KEGG" id="tng:GSTEN00036695G001"/>
<evidence type="ECO:0000259" key="1">
    <source>
        <dbReference type="Pfam" id="PF02931"/>
    </source>
</evidence>
<evidence type="ECO:0000313" key="2">
    <source>
        <dbReference type="EMBL" id="CAF87171.1"/>
    </source>
</evidence>